<feature type="compositionally biased region" description="Low complexity" evidence="1">
    <location>
        <begin position="82"/>
        <end position="109"/>
    </location>
</feature>
<sequence>KILESPPVRSPAASFPSPPFAPQKSITAVHSARESPKSKRRRGAKGRGGERRRPSGRGGGRRPSPSLTPRVLRSSAGMQNPGGHHASPASAAKSKSSTAAAASASGQGSSHHHHHHHSGGGGGGGGGADASATTLKRKRGVFQKDRTALFFLNFSTAAVLRIRCLCCIFPRSCSAAHDVRIWG</sequence>
<accession>C7IXT7</accession>
<evidence type="ECO:0000256" key="1">
    <source>
        <dbReference type="SAM" id="MobiDB-lite"/>
    </source>
</evidence>
<dbReference type="KEGG" id="dosa:Os01g0338100"/>
<name>C7IXT7_ORYSJ</name>
<feature type="non-terminal residue" evidence="2">
    <location>
        <position position="1"/>
    </location>
</feature>
<organism evidence="2 3">
    <name type="scientific">Oryza sativa subsp. japonica</name>
    <name type="common">Rice</name>
    <dbReference type="NCBI Taxonomy" id="39947"/>
    <lineage>
        <taxon>Eukaryota</taxon>
        <taxon>Viridiplantae</taxon>
        <taxon>Streptophyta</taxon>
        <taxon>Embryophyta</taxon>
        <taxon>Tracheophyta</taxon>
        <taxon>Spermatophyta</taxon>
        <taxon>Magnoliopsida</taxon>
        <taxon>Liliopsida</taxon>
        <taxon>Poales</taxon>
        <taxon>Poaceae</taxon>
        <taxon>BOP clade</taxon>
        <taxon>Oryzoideae</taxon>
        <taxon>Oryzeae</taxon>
        <taxon>Oryzinae</taxon>
        <taxon>Oryza</taxon>
        <taxon>Oryza sativa</taxon>
    </lineage>
</organism>
<feature type="compositionally biased region" description="Gly residues" evidence="1">
    <location>
        <begin position="119"/>
        <end position="128"/>
    </location>
</feature>
<protein>
    <submittedName>
        <fullName evidence="2">Os01g0338100 protein</fullName>
    </submittedName>
</protein>
<reference evidence="3" key="2">
    <citation type="journal article" date="2008" name="Nucleic Acids Res.">
        <title>The rice annotation project database (RAP-DB): 2008 update.</title>
        <authorList>
            <consortium name="The rice annotation project (RAP)"/>
        </authorList>
    </citation>
    <scope>GENOME REANNOTATION</scope>
    <source>
        <strain evidence="3">cv. Nipponbare</strain>
    </source>
</reference>
<evidence type="ECO:0000313" key="3">
    <source>
        <dbReference type="Proteomes" id="UP000000763"/>
    </source>
</evidence>
<dbReference type="AlphaFoldDB" id="C7IXT7"/>
<reference evidence="2 3" key="1">
    <citation type="journal article" date="2005" name="Nature">
        <title>The map-based sequence of the rice genome.</title>
        <authorList>
            <consortium name="International rice genome sequencing project (IRGSP)"/>
            <person name="Matsumoto T."/>
            <person name="Wu J."/>
            <person name="Kanamori H."/>
            <person name="Katayose Y."/>
            <person name="Fujisawa M."/>
            <person name="Namiki N."/>
            <person name="Mizuno H."/>
            <person name="Yamamoto K."/>
            <person name="Antonio B.A."/>
            <person name="Baba T."/>
            <person name="Sakata K."/>
            <person name="Nagamura Y."/>
            <person name="Aoki H."/>
            <person name="Arikawa K."/>
            <person name="Arita K."/>
            <person name="Bito T."/>
            <person name="Chiden Y."/>
            <person name="Fujitsuka N."/>
            <person name="Fukunaka R."/>
            <person name="Hamada M."/>
            <person name="Harada C."/>
            <person name="Hayashi A."/>
            <person name="Hijishita S."/>
            <person name="Honda M."/>
            <person name="Hosokawa S."/>
            <person name="Ichikawa Y."/>
            <person name="Idonuma A."/>
            <person name="Iijima M."/>
            <person name="Ikeda M."/>
            <person name="Ikeno M."/>
            <person name="Ito K."/>
            <person name="Ito S."/>
            <person name="Ito T."/>
            <person name="Ito Y."/>
            <person name="Ito Y."/>
            <person name="Iwabuchi A."/>
            <person name="Kamiya K."/>
            <person name="Karasawa W."/>
            <person name="Kurita K."/>
            <person name="Katagiri S."/>
            <person name="Kikuta A."/>
            <person name="Kobayashi H."/>
            <person name="Kobayashi N."/>
            <person name="Machita K."/>
            <person name="Maehara T."/>
            <person name="Masukawa M."/>
            <person name="Mizubayashi T."/>
            <person name="Mukai Y."/>
            <person name="Nagasaki H."/>
            <person name="Nagata Y."/>
            <person name="Naito S."/>
            <person name="Nakashima M."/>
            <person name="Nakama Y."/>
            <person name="Nakamichi Y."/>
            <person name="Nakamura M."/>
            <person name="Meguro A."/>
            <person name="Negishi M."/>
            <person name="Ohta I."/>
            <person name="Ohta T."/>
            <person name="Okamoto M."/>
            <person name="Ono N."/>
            <person name="Saji S."/>
            <person name="Sakaguchi M."/>
            <person name="Sakai K."/>
            <person name="Shibata M."/>
            <person name="Shimokawa T."/>
            <person name="Song J."/>
            <person name="Takazaki Y."/>
            <person name="Terasawa K."/>
            <person name="Tsugane M."/>
            <person name="Tsuji K."/>
            <person name="Ueda S."/>
            <person name="Waki K."/>
            <person name="Yamagata H."/>
            <person name="Yamamoto M."/>
            <person name="Yamamoto S."/>
            <person name="Yamane H."/>
            <person name="Yoshiki S."/>
            <person name="Yoshihara R."/>
            <person name="Yukawa K."/>
            <person name="Zhong H."/>
            <person name="Yano M."/>
            <person name="Yuan Q."/>
            <person name="Ouyang S."/>
            <person name="Liu J."/>
            <person name="Jones K.M."/>
            <person name="Gansberger K."/>
            <person name="Moffat K."/>
            <person name="Hill J."/>
            <person name="Bera J."/>
            <person name="Fadrosh D."/>
            <person name="Jin S."/>
            <person name="Johri S."/>
            <person name="Kim M."/>
            <person name="Overton L."/>
            <person name="Reardon M."/>
            <person name="Tsitrin T."/>
            <person name="Vuong H."/>
            <person name="Weaver B."/>
            <person name="Ciecko A."/>
            <person name="Tallon L."/>
            <person name="Jackson J."/>
            <person name="Pai G."/>
            <person name="Aken S.V."/>
            <person name="Utterback T."/>
            <person name="Reidmuller S."/>
            <person name="Feldblyum T."/>
            <person name="Hsiao J."/>
            <person name="Zismann V."/>
            <person name="Iobst S."/>
            <person name="de Vazeille A.R."/>
            <person name="Buell C.R."/>
            <person name="Ying K."/>
            <person name="Li Y."/>
            <person name="Lu T."/>
            <person name="Huang Y."/>
            <person name="Zhao Q."/>
            <person name="Feng Q."/>
            <person name="Zhang L."/>
            <person name="Zhu J."/>
            <person name="Weng Q."/>
            <person name="Mu J."/>
            <person name="Lu Y."/>
            <person name="Fan D."/>
            <person name="Liu Y."/>
            <person name="Guan J."/>
            <person name="Zhang Y."/>
            <person name="Yu S."/>
            <person name="Liu X."/>
            <person name="Zhang Y."/>
            <person name="Hong G."/>
            <person name="Han B."/>
            <person name="Choisne N."/>
            <person name="Demange N."/>
            <person name="Orjeda G."/>
            <person name="Samain S."/>
            <person name="Cattolico L."/>
            <person name="Pelletier E."/>
            <person name="Couloux A."/>
            <person name="Segurens B."/>
            <person name="Wincker P."/>
            <person name="D'Hont A."/>
            <person name="Scarpelli C."/>
            <person name="Weissenbach J."/>
            <person name="Salanoubat M."/>
            <person name="Quetier F."/>
            <person name="Yu Y."/>
            <person name="Kim H.R."/>
            <person name="Rambo T."/>
            <person name="Currie J."/>
            <person name="Collura K."/>
            <person name="Luo M."/>
            <person name="Yang T."/>
            <person name="Ammiraju J.S.S."/>
            <person name="Engler F."/>
            <person name="Soderlund C."/>
            <person name="Wing R.A."/>
            <person name="Palmer L.E."/>
            <person name="de la Bastide M."/>
            <person name="Spiegel L."/>
            <person name="Nascimento L."/>
            <person name="Zutavern T."/>
            <person name="O'Shaughnessy A."/>
            <person name="Dike S."/>
            <person name="Dedhia N."/>
            <person name="Preston R."/>
            <person name="Balija V."/>
            <person name="McCombie W.R."/>
            <person name="Chow T."/>
            <person name="Chen H."/>
            <person name="Chung M."/>
            <person name="Chen C."/>
            <person name="Shaw J."/>
            <person name="Wu H."/>
            <person name="Hsiao K."/>
            <person name="Chao Y."/>
            <person name="Chu M."/>
            <person name="Cheng C."/>
            <person name="Hour A."/>
            <person name="Lee P."/>
            <person name="Lin S."/>
            <person name="Lin Y."/>
            <person name="Liou J."/>
            <person name="Liu S."/>
            <person name="Hsing Y."/>
            <person name="Raghuvanshi S."/>
            <person name="Mohanty A."/>
            <person name="Bharti A.K."/>
            <person name="Gaur A."/>
            <person name="Gupta V."/>
            <person name="Kumar D."/>
            <person name="Ravi V."/>
            <person name="Vij S."/>
            <person name="Kapur A."/>
            <person name="Khurana P."/>
            <person name="Khurana P."/>
            <person name="Khurana J.P."/>
            <person name="Tyagi A.K."/>
            <person name="Gaikwad K."/>
            <person name="Singh A."/>
            <person name="Dalal V."/>
            <person name="Srivastava S."/>
            <person name="Dixit A."/>
            <person name="Pal A.K."/>
            <person name="Ghazi I.A."/>
            <person name="Yadav M."/>
            <person name="Pandit A."/>
            <person name="Bhargava A."/>
            <person name="Sureshbabu K."/>
            <person name="Batra K."/>
            <person name="Sharma T.R."/>
            <person name="Mohapatra T."/>
            <person name="Singh N.K."/>
            <person name="Messing J."/>
            <person name="Nelson A.B."/>
            <person name="Fuks G."/>
            <person name="Kavchok S."/>
            <person name="Keizer G."/>
            <person name="Linton E."/>
            <person name="Llaca V."/>
            <person name="Song R."/>
            <person name="Tanyolac B."/>
            <person name="Young S."/>
            <person name="Ho-Il K."/>
            <person name="Hahn J.H."/>
            <person name="Sangsakoo G."/>
            <person name="Vanavichit A."/>
            <person name="de Mattos Luiz.A.T."/>
            <person name="Zimmer P.D."/>
            <person name="Malone G."/>
            <person name="Dellagostin O."/>
            <person name="de Oliveira A.C."/>
            <person name="Bevan M."/>
            <person name="Bancroft I."/>
            <person name="Minx P."/>
            <person name="Cordum H."/>
            <person name="Wilson R."/>
            <person name="Cheng Z."/>
            <person name="Jin W."/>
            <person name="Jiang J."/>
            <person name="Leong S.A."/>
            <person name="Iwama H."/>
            <person name="Gojobori T."/>
            <person name="Itoh T."/>
            <person name="Niimura Y."/>
            <person name="Fujii Y."/>
            <person name="Habara T."/>
            <person name="Sakai H."/>
            <person name="Sato Y."/>
            <person name="Wilson G."/>
            <person name="Kumar K."/>
            <person name="McCouch S."/>
            <person name="Juretic N."/>
            <person name="Hoen D."/>
            <person name="Wright S."/>
            <person name="Bruskiewich R."/>
            <person name="Bureau T."/>
            <person name="Miyao A."/>
            <person name="Hirochika H."/>
            <person name="Nishikawa T."/>
            <person name="Kadowaki K."/>
            <person name="Sugiura M."/>
            <person name="Burr B."/>
            <person name="Sasaki T."/>
        </authorList>
    </citation>
    <scope>NUCLEOTIDE SEQUENCE [LARGE SCALE GENOMIC DNA]</scope>
    <source>
        <strain evidence="3">cv. Nipponbare</strain>
    </source>
</reference>
<gene>
    <name evidence="2" type="ordered locus">Os01g0338100</name>
</gene>
<feature type="compositionally biased region" description="Low complexity" evidence="1">
    <location>
        <begin position="1"/>
        <end position="15"/>
    </location>
</feature>
<evidence type="ECO:0000313" key="2">
    <source>
        <dbReference type="EMBL" id="BAH91046.1"/>
    </source>
</evidence>
<feature type="region of interest" description="Disordered" evidence="1">
    <location>
        <begin position="1"/>
        <end position="131"/>
    </location>
</feature>
<dbReference type="Proteomes" id="UP000000763">
    <property type="component" value="Chromosome 1"/>
</dbReference>
<dbReference type="EMBL" id="AP008207">
    <property type="protein sequence ID" value="BAH91046.1"/>
    <property type="molecule type" value="Genomic_DNA"/>
</dbReference>
<proteinExistence type="predicted"/>